<gene>
    <name evidence="5" type="ORF">DWX20_03175</name>
</gene>
<dbReference type="InterPro" id="IPR017911">
    <property type="entry name" value="MacB-like_ATP-bd"/>
</dbReference>
<evidence type="ECO:0000313" key="5">
    <source>
        <dbReference type="EMBL" id="RGT58061.1"/>
    </source>
</evidence>
<keyword evidence="1" id="KW-0813">Transport</keyword>
<dbReference type="GO" id="GO:0005524">
    <property type="term" value="F:ATP binding"/>
    <property type="evidence" value="ECO:0007669"/>
    <property type="project" value="UniProtKB-KW"/>
</dbReference>
<reference evidence="5 6" key="1">
    <citation type="submission" date="2018-08" db="EMBL/GenBank/DDBJ databases">
        <title>A genome reference for cultivated species of the human gut microbiota.</title>
        <authorList>
            <person name="Zou Y."/>
            <person name="Xue W."/>
            <person name="Luo G."/>
        </authorList>
    </citation>
    <scope>NUCLEOTIDE SEQUENCE [LARGE SCALE GENOMIC DNA]</scope>
    <source>
        <strain evidence="5 6">AF18-46</strain>
    </source>
</reference>
<protein>
    <submittedName>
        <fullName evidence="5">ABC transporter ATP-binding protein</fullName>
    </submittedName>
</protein>
<dbReference type="PROSITE" id="PS50893">
    <property type="entry name" value="ABC_TRANSPORTER_2"/>
    <property type="match status" value="1"/>
</dbReference>
<dbReference type="FunFam" id="3.40.50.300:FF:000032">
    <property type="entry name" value="Export ABC transporter ATP-binding protein"/>
    <property type="match status" value="1"/>
</dbReference>
<dbReference type="GeneID" id="89619157"/>
<dbReference type="InterPro" id="IPR003593">
    <property type="entry name" value="AAA+_ATPase"/>
</dbReference>
<evidence type="ECO:0000256" key="1">
    <source>
        <dbReference type="ARBA" id="ARBA00022448"/>
    </source>
</evidence>
<dbReference type="PANTHER" id="PTHR24220:SF86">
    <property type="entry name" value="ABC TRANSPORTER ABCH.1"/>
    <property type="match status" value="1"/>
</dbReference>
<keyword evidence="2" id="KW-0547">Nucleotide-binding</keyword>
<sequence length="224" mass="24410">MLLNLQGIYKSYGGTIEVPVLKNISFQVAEGEYVAIMGPSGSGKTTLMNIIGCLDRCTEGTYELDGTDISRISENELSEVRLKKIGFVFQTFELLPSETAIENVALPLVYAGISKAEREKAAVEALTKVGLGDRINFKPNQLSGGQKQRVAIARALINHPRILLADEPTGALDQASGKQVMELFEELNKEGVTIVMITHDAHVASKAKRVIHIIDGMIQEGRDE</sequence>
<dbReference type="RefSeq" id="WP_006526346.1">
    <property type="nucleotide sequence ID" value="NZ_AP028934.1"/>
</dbReference>
<dbReference type="CDD" id="cd03255">
    <property type="entry name" value="ABC_MJ0796_LolCDE_FtsE"/>
    <property type="match status" value="1"/>
</dbReference>
<dbReference type="SMART" id="SM00382">
    <property type="entry name" value="AAA"/>
    <property type="match status" value="1"/>
</dbReference>
<proteinExistence type="predicted"/>
<dbReference type="Pfam" id="PF00005">
    <property type="entry name" value="ABC_tran"/>
    <property type="match status" value="1"/>
</dbReference>
<name>A0A412PIQ7_9FIRM</name>
<dbReference type="InterPro" id="IPR015854">
    <property type="entry name" value="ABC_transpr_LolD-like"/>
</dbReference>
<accession>A0A412PIQ7</accession>
<dbReference type="GO" id="GO:0098796">
    <property type="term" value="C:membrane protein complex"/>
    <property type="evidence" value="ECO:0007669"/>
    <property type="project" value="UniProtKB-ARBA"/>
</dbReference>
<dbReference type="SUPFAM" id="SSF52540">
    <property type="entry name" value="P-loop containing nucleoside triphosphate hydrolases"/>
    <property type="match status" value="1"/>
</dbReference>
<dbReference type="GO" id="GO:0005886">
    <property type="term" value="C:plasma membrane"/>
    <property type="evidence" value="ECO:0007669"/>
    <property type="project" value="TreeGrafter"/>
</dbReference>
<dbReference type="InterPro" id="IPR003439">
    <property type="entry name" value="ABC_transporter-like_ATP-bd"/>
</dbReference>
<dbReference type="Gene3D" id="3.40.50.300">
    <property type="entry name" value="P-loop containing nucleotide triphosphate hydrolases"/>
    <property type="match status" value="1"/>
</dbReference>
<dbReference type="Proteomes" id="UP000284731">
    <property type="component" value="Unassembled WGS sequence"/>
</dbReference>
<feature type="domain" description="ABC transporter" evidence="4">
    <location>
        <begin position="3"/>
        <end position="224"/>
    </location>
</feature>
<evidence type="ECO:0000259" key="4">
    <source>
        <dbReference type="PROSITE" id="PS50893"/>
    </source>
</evidence>
<comment type="caution">
    <text evidence="5">The sequence shown here is derived from an EMBL/GenBank/DDBJ whole genome shotgun (WGS) entry which is preliminary data.</text>
</comment>
<dbReference type="PANTHER" id="PTHR24220">
    <property type="entry name" value="IMPORT ATP-BINDING PROTEIN"/>
    <property type="match status" value="1"/>
</dbReference>
<evidence type="ECO:0000313" key="6">
    <source>
        <dbReference type="Proteomes" id="UP000284731"/>
    </source>
</evidence>
<dbReference type="AlphaFoldDB" id="A0A412PIQ7"/>
<organism evidence="5 6">
    <name type="scientific">Solobacterium moorei</name>
    <dbReference type="NCBI Taxonomy" id="102148"/>
    <lineage>
        <taxon>Bacteria</taxon>
        <taxon>Bacillati</taxon>
        <taxon>Bacillota</taxon>
        <taxon>Erysipelotrichia</taxon>
        <taxon>Erysipelotrichales</taxon>
        <taxon>Erysipelotrichaceae</taxon>
        <taxon>Solobacterium</taxon>
    </lineage>
</organism>
<evidence type="ECO:0000256" key="2">
    <source>
        <dbReference type="ARBA" id="ARBA00022741"/>
    </source>
</evidence>
<dbReference type="InterPro" id="IPR017871">
    <property type="entry name" value="ABC_transporter-like_CS"/>
</dbReference>
<dbReference type="GO" id="GO:0022857">
    <property type="term" value="F:transmembrane transporter activity"/>
    <property type="evidence" value="ECO:0007669"/>
    <property type="project" value="TreeGrafter"/>
</dbReference>
<keyword evidence="3 5" id="KW-0067">ATP-binding</keyword>
<dbReference type="EMBL" id="QRWX01000001">
    <property type="protein sequence ID" value="RGT58061.1"/>
    <property type="molecule type" value="Genomic_DNA"/>
</dbReference>
<dbReference type="PROSITE" id="PS00211">
    <property type="entry name" value="ABC_TRANSPORTER_1"/>
    <property type="match status" value="1"/>
</dbReference>
<dbReference type="InterPro" id="IPR027417">
    <property type="entry name" value="P-loop_NTPase"/>
</dbReference>
<evidence type="ECO:0000256" key="3">
    <source>
        <dbReference type="ARBA" id="ARBA00022840"/>
    </source>
</evidence>
<dbReference type="GO" id="GO:0016887">
    <property type="term" value="F:ATP hydrolysis activity"/>
    <property type="evidence" value="ECO:0007669"/>
    <property type="project" value="InterPro"/>
</dbReference>